<organism evidence="2 3">
    <name type="scientific">Natrinema thermotolerans</name>
    <dbReference type="NCBI Taxonomy" id="121872"/>
    <lineage>
        <taxon>Archaea</taxon>
        <taxon>Methanobacteriati</taxon>
        <taxon>Methanobacteriota</taxon>
        <taxon>Stenosarchaea group</taxon>
        <taxon>Halobacteria</taxon>
        <taxon>Halobacteriales</taxon>
        <taxon>Natrialbaceae</taxon>
        <taxon>Natrinema</taxon>
    </lineage>
</organism>
<dbReference type="EMBL" id="CP101873">
    <property type="protein sequence ID" value="WMT06571.1"/>
    <property type="molecule type" value="Genomic_DNA"/>
</dbReference>
<feature type="transmembrane region" description="Helical" evidence="1">
    <location>
        <begin position="38"/>
        <end position="56"/>
    </location>
</feature>
<dbReference type="GeneID" id="84215153"/>
<keyword evidence="1" id="KW-1133">Transmembrane helix</keyword>
<keyword evidence="1" id="KW-0812">Transmembrane</keyword>
<dbReference type="RefSeq" id="WP_049966058.1">
    <property type="nucleotide sequence ID" value="NZ_CP101873.1"/>
</dbReference>
<accession>A0AAF0SXX7</accession>
<keyword evidence="1" id="KW-0472">Membrane</keyword>
<feature type="transmembrane region" description="Helical" evidence="1">
    <location>
        <begin position="12"/>
        <end position="32"/>
    </location>
</feature>
<gene>
    <name evidence="2" type="ORF">NP511_14390</name>
</gene>
<dbReference type="Proteomes" id="UP001224926">
    <property type="component" value="Chromosome"/>
</dbReference>
<dbReference type="AlphaFoldDB" id="A0AAF0SXX7"/>
<evidence type="ECO:0000313" key="2">
    <source>
        <dbReference type="EMBL" id="WMT06571.1"/>
    </source>
</evidence>
<protein>
    <submittedName>
        <fullName evidence="2">Uncharacterized protein</fullName>
    </submittedName>
</protein>
<dbReference type="GeneID" id="39862822"/>
<proteinExistence type="predicted"/>
<evidence type="ECO:0000256" key="1">
    <source>
        <dbReference type="SAM" id="Phobius"/>
    </source>
</evidence>
<sequence>MDDATRVQFKRLFAGAVLMLVGIEVVQMGGMNRNLTTLALYAVIFGAGVFAHGYFTPTSQSTRNERE</sequence>
<keyword evidence="3" id="KW-1185">Reference proteome</keyword>
<name>A0AAF0SXX7_9EURY</name>
<reference evidence="2 3" key="1">
    <citation type="submission" date="2022-07" db="EMBL/GenBank/DDBJ databases">
        <title>Two temperate virus in Haloterrigena jeotgali A29.</title>
        <authorList>
            <person name="Deng X."/>
        </authorList>
    </citation>
    <scope>NUCLEOTIDE SEQUENCE [LARGE SCALE GENOMIC DNA]</scope>
    <source>
        <strain evidence="2 3">A29</strain>
    </source>
</reference>
<evidence type="ECO:0000313" key="3">
    <source>
        <dbReference type="Proteomes" id="UP001224926"/>
    </source>
</evidence>